<dbReference type="GO" id="GO:0005737">
    <property type="term" value="C:cytoplasm"/>
    <property type="evidence" value="ECO:0007669"/>
    <property type="project" value="UniProtKB-SubCell"/>
</dbReference>
<name>A0AAW8B227_9GAMM</name>
<evidence type="ECO:0000313" key="7">
    <source>
        <dbReference type="Proteomes" id="UP001178354"/>
    </source>
</evidence>
<feature type="domain" description="UspA" evidence="5">
    <location>
        <begin position="161"/>
        <end position="276"/>
    </location>
</feature>
<dbReference type="Gene3D" id="3.40.50.12370">
    <property type="match status" value="1"/>
</dbReference>
<comment type="function">
    <text evidence="4">Required for resistance to DNA-damaging agents.</text>
</comment>
<proteinExistence type="inferred from homology"/>
<dbReference type="InterPro" id="IPR006016">
    <property type="entry name" value="UspA"/>
</dbReference>
<dbReference type="SUPFAM" id="SSF52402">
    <property type="entry name" value="Adenine nucleotide alpha hydrolases-like"/>
    <property type="match status" value="2"/>
</dbReference>
<reference evidence="6" key="1">
    <citation type="journal article" date="2010" name="Int. J. Syst. Evol. Microbiol.">
        <title>Porticoccus litoralis gen. nov., sp. nov., a gammaproteobacterium isolated from the Yellow Sea.</title>
        <authorList>
            <person name="Oh H.M."/>
            <person name="Kim H."/>
            <person name="Kim K.M."/>
            <person name="Min G.S."/>
            <person name="Cho J.C."/>
        </authorList>
    </citation>
    <scope>NUCLEOTIDE SEQUENCE</scope>
    <source>
        <strain evidence="6">DSM 25064</strain>
    </source>
</reference>
<evidence type="ECO:0000256" key="2">
    <source>
        <dbReference type="ARBA" id="ARBA00008791"/>
    </source>
</evidence>
<comment type="caution">
    <text evidence="6">The sequence shown here is derived from an EMBL/GenBank/DDBJ whole genome shotgun (WGS) entry which is preliminary data.</text>
</comment>
<dbReference type="RefSeq" id="WP_305170258.1">
    <property type="nucleotide sequence ID" value="NZ_JAUUUU010000003.1"/>
</dbReference>
<keyword evidence="3" id="KW-0963">Cytoplasm</keyword>
<gene>
    <name evidence="6" type="ORF">Q8A57_06895</name>
</gene>
<dbReference type="Pfam" id="PF00582">
    <property type="entry name" value="Usp"/>
    <property type="match status" value="1"/>
</dbReference>
<evidence type="ECO:0000313" key="6">
    <source>
        <dbReference type="EMBL" id="MDP1520686.1"/>
    </source>
</evidence>
<comment type="similarity">
    <text evidence="2">Belongs to the universal stress protein A family.</text>
</comment>
<accession>A0AAW8B227</accession>
<dbReference type="EMBL" id="JAUUUU010000003">
    <property type="protein sequence ID" value="MDP1520686.1"/>
    <property type="molecule type" value="Genomic_DNA"/>
</dbReference>
<protein>
    <submittedName>
        <fullName evidence="6">Universal stress protein</fullName>
    </submittedName>
</protein>
<dbReference type="AlphaFoldDB" id="A0AAW8B227"/>
<dbReference type="PANTHER" id="PTHR47892:SF1">
    <property type="entry name" value="UNIVERSAL STRESS PROTEIN E"/>
    <property type="match status" value="1"/>
</dbReference>
<keyword evidence="7" id="KW-1185">Reference proteome</keyword>
<evidence type="ECO:0000256" key="1">
    <source>
        <dbReference type="ARBA" id="ARBA00004496"/>
    </source>
</evidence>
<comment type="subcellular location">
    <subcellularLocation>
        <location evidence="1">Cytoplasm</location>
    </subcellularLocation>
</comment>
<dbReference type="PANTHER" id="PTHR47892">
    <property type="entry name" value="UNIVERSAL STRESS PROTEIN E"/>
    <property type="match status" value="1"/>
</dbReference>
<evidence type="ECO:0000259" key="5">
    <source>
        <dbReference type="Pfam" id="PF00582"/>
    </source>
</evidence>
<organism evidence="6 7">
    <name type="scientific">Porticoccus litoralis</name>
    <dbReference type="NCBI Taxonomy" id="434086"/>
    <lineage>
        <taxon>Bacteria</taxon>
        <taxon>Pseudomonadati</taxon>
        <taxon>Pseudomonadota</taxon>
        <taxon>Gammaproteobacteria</taxon>
        <taxon>Cellvibrionales</taxon>
        <taxon>Porticoccaceae</taxon>
        <taxon>Porticoccus</taxon>
    </lineage>
</organism>
<dbReference type="Proteomes" id="UP001178354">
    <property type="component" value="Unassembled WGS sequence"/>
</dbReference>
<evidence type="ECO:0000256" key="4">
    <source>
        <dbReference type="ARBA" id="ARBA00037131"/>
    </source>
</evidence>
<evidence type="ECO:0000256" key="3">
    <source>
        <dbReference type="ARBA" id="ARBA00022490"/>
    </source>
</evidence>
<reference evidence="6" key="2">
    <citation type="submission" date="2023-08" db="EMBL/GenBank/DDBJ databases">
        <authorList>
            <person name="Luo J."/>
        </authorList>
    </citation>
    <scope>NUCLEOTIDE SEQUENCE</scope>
    <source>
        <strain evidence="6">DSM 25064</strain>
    </source>
</reference>
<sequence length="277" mass="31009">MVNCLSYLIAINTTAPDQPALERAAALAMENGASLTAFACCYLDRKEMLHYNSRQDAKYEARSELEQRLRHQVAKLGLAADVNYEAAWNEDFLKAACQRAQHPDVCMMFLDRSYQEDLPRWLESSPCPLYLASSEVRVPDGPILAAIDPRSRDELHDGLNHNVLATASNLAEDLHRELSLVCALDEKESIATHLGFDYLSELTAEQSAIAQRFALDPSRVHLQIGRPCTVIYQRALQLEAAVLVMGTSREKSLYNTLVGCKVERLMEHYNGDLLVVT</sequence>